<reference evidence="2" key="1">
    <citation type="journal article" date="2020" name="Stud. Mycol.">
        <title>101 Dothideomycetes genomes: a test case for predicting lifestyles and emergence of pathogens.</title>
        <authorList>
            <person name="Haridas S."/>
            <person name="Albert R."/>
            <person name="Binder M."/>
            <person name="Bloem J."/>
            <person name="Labutti K."/>
            <person name="Salamov A."/>
            <person name="Andreopoulos B."/>
            <person name="Baker S."/>
            <person name="Barry K."/>
            <person name="Bills G."/>
            <person name="Bluhm B."/>
            <person name="Cannon C."/>
            <person name="Castanera R."/>
            <person name="Culley D."/>
            <person name="Daum C."/>
            <person name="Ezra D."/>
            <person name="Gonzalez J."/>
            <person name="Henrissat B."/>
            <person name="Kuo A."/>
            <person name="Liang C."/>
            <person name="Lipzen A."/>
            <person name="Lutzoni F."/>
            <person name="Magnuson J."/>
            <person name="Mondo S."/>
            <person name="Nolan M."/>
            <person name="Ohm R."/>
            <person name="Pangilinan J."/>
            <person name="Park H.-J."/>
            <person name="Ramirez L."/>
            <person name="Alfaro M."/>
            <person name="Sun H."/>
            <person name="Tritt A."/>
            <person name="Yoshinaga Y."/>
            <person name="Zwiers L.-H."/>
            <person name="Turgeon B."/>
            <person name="Goodwin S."/>
            <person name="Spatafora J."/>
            <person name="Crous P."/>
            <person name="Grigoriev I."/>
        </authorList>
    </citation>
    <scope>NUCLEOTIDE SEQUENCE</scope>
    <source>
        <strain evidence="2">CBS 675.92</strain>
    </source>
</reference>
<keyword evidence="3" id="KW-1185">Reference proteome</keyword>
<protein>
    <submittedName>
        <fullName evidence="2">Uncharacterized protein</fullName>
    </submittedName>
</protein>
<organism evidence="2 3">
    <name type="scientific">Byssothecium circinans</name>
    <dbReference type="NCBI Taxonomy" id="147558"/>
    <lineage>
        <taxon>Eukaryota</taxon>
        <taxon>Fungi</taxon>
        <taxon>Dikarya</taxon>
        <taxon>Ascomycota</taxon>
        <taxon>Pezizomycotina</taxon>
        <taxon>Dothideomycetes</taxon>
        <taxon>Pleosporomycetidae</taxon>
        <taxon>Pleosporales</taxon>
        <taxon>Massarineae</taxon>
        <taxon>Massarinaceae</taxon>
        <taxon>Byssothecium</taxon>
    </lineage>
</organism>
<dbReference type="EMBL" id="ML976987">
    <property type="protein sequence ID" value="KAF1958185.1"/>
    <property type="molecule type" value="Genomic_DNA"/>
</dbReference>
<feature type="compositionally biased region" description="Pro residues" evidence="1">
    <location>
        <begin position="19"/>
        <end position="31"/>
    </location>
</feature>
<dbReference type="AlphaFoldDB" id="A0A6A5TZZ1"/>
<proteinExistence type="predicted"/>
<dbReference type="Proteomes" id="UP000800035">
    <property type="component" value="Unassembled WGS sequence"/>
</dbReference>
<evidence type="ECO:0000256" key="1">
    <source>
        <dbReference type="SAM" id="MobiDB-lite"/>
    </source>
</evidence>
<evidence type="ECO:0000313" key="3">
    <source>
        <dbReference type="Proteomes" id="UP000800035"/>
    </source>
</evidence>
<feature type="region of interest" description="Disordered" evidence="1">
    <location>
        <begin position="1"/>
        <end position="50"/>
    </location>
</feature>
<gene>
    <name evidence="2" type="ORF">CC80DRAFT_546424</name>
</gene>
<name>A0A6A5TZZ1_9PLEO</name>
<sequence>MQPLPPRGSEPADSASLPAAPPASLRPPALPPNHLVPRPSKNIRELSWPQRRNLSIPPSMHISSMQGRDNQGREQVARFTLPLSLFQAVSTKGNDVNYALPTPTLSVPYVAPPAIAHIIKWLIDVIKNEVVPELPFIEDAAQTNHRIKGLSIEKNVQVIYASKSLGTKKYTEDMYQTFADYFLNEHLVQMDMVLYNSSGSNDGLFCIIASRLAHMRYYDWKWKGFKGFRSWIGSRPNLKAAVWERMQELAVADNVYLDAF</sequence>
<accession>A0A6A5TZZ1</accession>
<evidence type="ECO:0000313" key="2">
    <source>
        <dbReference type="EMBL" id="KAF1958185.1"/>
    </source>
</evidence>